<protein>
    <recommendedName>
        <fullName evidence="2">BZIP domain-containing protein</fullName>
    </recommendedName>
</protein>
<feature type="compositionally biased region" description="Polar residues" evidence="1">
    <location>
        <begin position="241"/>
        <end position="255"/>
    </location>
</feature>
<accession>A0A0F8TZC1</accession>
<dbReference type="PANTHER" id="PTHR38116:SF8">
    <property type="entry name" value="BZIP DOMAIN-CONTAINING PROTEIN"/>
    <property type="match status" value="1"/>
</dbReference>
<proteinExistence type="predicted"/>
<evidence type="ECO:0000259" key="2">
    <source>
        <dbReference type="PROSITE" id="PS00036"/>
    </source>
</evidence>
<evidence type="ECO:0000313" key="4">
    <source>
        <dbReference type="Proteomes" id="UP000034291"/>
    </source>
</evidence>
<gene>
    <name evidence="3" type="ORF">ARAM_001183</name>
</gene>
<dbReference type="OrthoDB" id="5973539at2759"/>
<dbReference type="PANTHER" id="PTHR38116">
    <property type="entry name" value="CHROMOSOME 7, WHOLE GENOME SHOTGUN SEQUENCE"/>
    <property type="match status" value="1"/>
</dbReference>
<dbReference type="Proteomes" id="UP000034291">
    <property type="component" value="Unassembled WGS sequence"/>
</dbReference>
<reference evidence="3 4" key="1">
    <citation type="submission" date="2015-02" db="EMBL/GenBank/DDBJ databases">
        <title>Draft Genome Sequences of Two Closely-Related Aflatoxigenic Aspergillus Species Obtained from the Cote d'Ivoire.</title>
        <authorList>
            <person name="Moore G.G."/>
            <person name="Beltz S.B."/>
            <person name="Mack B.M."/>
        </authorList>
    </citation>
    <scope>NUCLEOTIDE SEQUENCE [LARGE SCALE GENOMIC DNA]</scope>
    <source>
        <strain evidence="3 4">SRRC1468</strain>
    </source>
</reference>
<feature type="compositionally biased region" description="Basic and acidic residues" evidence="1">
    <location>
        <begin position="20"/>
        <end position="51"/>
    </location>
</feature>
<keyword evidence="4" id="KW-1185">Reference proteome</keyword>
<organism evidence="3 4">
    <name type="scientific">Aspergillus rambellii</name>
    <dbReference type="NCBI Taxonomy" id="308745"/>
    <lineage>
        <taxon>Eukaryota</taxon>
        <taxon>Fungi</taxon>
        <taxon>Dikarya</taxon>
        <taxon>Ascomycota</taxon>
        <taxon>Pezizomycotina</taxon>
        <taxon>Eurotiomycetes</taxon>
        <taxon>Eurotiomycetidae</taxon>
        <taxon>Eurotiales</taxon>
        <taxon>Aspergillaceae</taxon>
        <taxon>Aspergillus</taxon>
        <taxon>Aspergillus subgen. Nidulantes</taxon>
    </lineage>
</organism>
<comment type="caution">
    <text evidence="3">The sequence shown here is derived from an EMBL/GenBank/DDBJ whole genome shotgun (WGS) entry which is preliminary data.</text>
</comment>
<dbReference type="InterPro" id="IPR021833">
    <property type="entry name" value="DUF3425"/>
</dbReference>
<dbReference type="GO" id="GO:0003700">
    <property type="term" value="F:DNA-binding transcription factor activity"/>
    <property type="evidence" value="ECO:0007669"/>
    <property type="project" value="InterPro"/>
</dbReference>
<sequence length="459" mass="50635">MLNSDSAVLSSPAHQRPKRVVTEARKLQNREAQRAYRQRQKERLKNDEKLSKMKRAPGQYQPLRPYPAAGKCSSPSQERVVDRARPAPVTGSQEPQNRLNGPQVYGSSPQSQFRFEETPLPDASLALRQLPTGQESVASASHSFSSHLEAAASDQPYVETWSSGIPNLDRIGNRDAGTALFSYSPPDFSGIDDLLLGEPPHTESLSLGDLEKQAESNSGGGREASPTEDPVDQVSRRTPDSVRNTTTNTLQTNMASPWDPLNLVPKDSPLLVPQLPNPYTNRLHTTRTSLLTACMYNALSIGIRMQEFLNYNSMTVCSPFYRPATAGDDPKALLAAVSNPSIPIHLRPTLPQVLFPHHPFFDLIPIPVLRARAITLAATSPNLVNTFDLKKDIVEGGLVCWGAVDTANLASGQPWDLRSWEAAPWFLQKWKLLLNGKDGDLWQQSIWFQAMRGGDISAF</sequence>
<dbReference type="STRING" id="308745.A0A0F8TZC1"/>
<evidence type="ECO:0000256" key="1">
    <source>
        <dbReference type="SAM" id="MobiDB-lite"/>
    </source>
</evidence>
<dbReference type="PROSITE" id="PS00036">
    <property type="entry name" value="BZIP_BASIC"/>
    <property type="match status" value="1"/>
</dbReference>
<name>A0A0F8TZC1_9EURO</name>
<evidence type="ECO:0000313" key="3">
    <source>
        <dbReference type="EMBL" id="KKK12834.1"/>
    </source>
</evidence>
<dbReference type="AlphaFoldDB" id="A0A0F8TZC1"/>
<feature type="domain" description="BZIP" evidence="2">
    <location>
        <begin position="25"/>
        <end position="39"/>
    </location>
</feature>
<feature type="region of interest" description="Disordered" evidence="1">
    <location>
        <begin position="211"/>
        <end position="259"/>
    </location>
</feature>
<dbReference type="CDD" id="cd14688">
    <property type="entry name" value="bZIP_YAP"/>
    <property type="match status" value="1"/>
</dbReference>
<feature type="region of interest" description="Disordered" evidence="1">
    <location>
        <begin position="1"/>
        <end position="114"/>
    </location>
</feature>
<dbReference type="InterPro" id="IPR004827">
    <property type="entry name" value="bZIP"/>
</dbReference>
<feature type="compositionally biased region" description="Polar residues" evidence="1">
    <location>
        <begin position="90"/>
        <end position="113"/>
    </location>
</feature>
<feature type="compositionally biased region" description="Polar residues" evidence="1">
    <location>
        <begin position="1"/>
        <end position="13"/>
    </location>
</feature>
<dbReference type="EMBL" id="JZBS01003957">
    <property type="protein sequence ID" value="KKK12834.1"/>
    <property type="molecule type" value="Genomic_DNA"/>
</dbReference>
<dbReference type="Pfam" id="PF11905">
    <property type="entry name" value="DUF3425"/>
    <property type="match status" value="1"/>
</dbReference>